<keyword evidence="1" id="KW-1133">Transmembrane helix</keyword>
<dbReference type="PANTHER" id="PTHR31303">
    <property type="entry name" value="CTP-DEPENDENT DIACYLGLYCEROL KINASE 1"/>
    <property type="match status" value="1"/>
</dbReference>
<protein>
    <recommendedName>
        <fullName evidence="4">Phosphatidate cytidylyltransferase</fullName>
    </recommendedName>
</protein>
<feature type="transmembrane region" description="Helical" evidence="1">
    <location>
        <begin position="127"/>
        <end position="146"/>
    </location>
</feature>
<gene>
    <name evidence="2" type="ORF">E6K73_13785</name>
</gene>
<dbReference type="AlphaFoldDB" id="A0A538S7H3"/>
<feature type="transmembrane region" description="Helical" evidence="1">
    <location>
        <begin position="52"/>
        <end position="69"/>
    </location>
</feature>
<sequence>MIAAFVSFLPPFGTPAGEIARATLVAAAFAFIFVTAEAWRRRFHPPAEWTRKYVHFAGGVVTAFFPWLFRHHWTILALAALSAGTLGIARLTGLLGSVHAVERESKGELYFPVGVYLLFVLARGRPVFYLIALFTLIVADALAAVLGKAYGKHRYLVTSDRRSFEGSAVFLFVAFLCVHLPLLLMTDIDRGASVLIGVQLALLVACFEAISTGGNDNLILPLATYYLLLKMTPRPAAAIGLQLVVQLAILGVVLLLAWRTRFLSFSGALAAHLVLYAAFSLGGPQWVIAPALTLAALLIVDATVSRTVGVPRGGYHVMAIFYVSLVAVLLIFADNTFATLARDPGGLGAGHPFYVLFVGSLAAPLAVLAFQVTGATPRVRRQSTFRRALGSAALGLGAVAPVGLWQYRSGAFAEGLAVAGAMSGGAIALYLAGRRLLPAPPWSAWDFRLLTMSVLLATLLATPFHLRWLGVVGWRLE</sequence>
<keyword evidence="1" id="KW-0812">Transmembrane</keyword>
<evidence type="ECO:0008006" key="4">
    <source>
        <dbReference type="Google" id="ProtNLM"/>
    </source>
</evidence>
<feature type="transmembrane region" description="Helical" evidence="1">
    <location>
        <begin position="445"/>
        <end position="466"/>
    </location>
</feature>
<evidence type="ECO:0000313" key="3">
    <source>
        <dbReference type="Proteomes" id="UP000320184"/>
    </source>
</evidence>
<feature type="transmembrane region" description="Helical" evidence="1">
    <location>
        <begin position="236"/>
        <end position="257"/>
    </location>
</feature>
<organism evidence="2 3">
    <name type="scientific">Eiseniibacteriota bacterium</name>
    <dbReference type="NCBI Taxonomy" id="2212470"/>
    <lineage>
        <taxon>Bacteria</taxon>
        <taxon>Candidatus Eiseniibacteriota</taxon>
    </lineage>
</organism>
<feature type="transmembrane region" description="Helical" evidence="1">
    <location>
        <begin position="388"/>
        <end position="405"/>
    </location>
</feature>
<comment type="caution">
    <text evidence="2">The sequence shown here is derived from an EMBL/GenBank/DDBJ whole genome shotgun (WGS) entry which is preliminary data.</text>
</comment>
<name>A0A538S7H3_UNCEI</name>
<feature type="transmembrane region" description="Helical" evidence="1">
    <location>
        <begin position="411"/>
        <end position="433"/>
    </location>
</feature>
<dbReference type="Proteomes" id="UP000320184">
    <property type="component" value="Unassembled WGS sequence"/>
</dbReference>
<feature type="transmembrane region" description="Helical" evidence="1">
    <location>
        <begin position="285"/>
        <end position="303"/>
    </location>
</feature>
<feature type="transmembrane region" description="Helical" evidence="1">
    <location>
        <begin position="19"/>
        <end position="40"/>
    </location>
</feature>
<dbReference type="InterPro" id="IPR037997">
    <property type="entry name" value="Dgk1-like"/>
</dbReference>
<feature type="transmembrane region" description="Helical" evidence="1">
    <location>
        <begin position="75"/>
        <end position="96"/>
    </location>
</feature>
<dbReference type="GO" id="GO:0004143">
    <property type="term" value="F:ATP-dependent diacylglycerol kinase activity"/>
    <property type="evidence" value="ECO:0007669"/>
    <property type="project" value="InterPro"/>
</dbReference>
<keyword evidence="1" id="KW-0472">Membrane</keyword>
<evidence type="ECO:0000313" key="2">
    <source>
        <dbReference type="EMBL" id="TMQ47343.1"/>
    </source>
</evidence>
<feature type="transmembrane region" description="Helical" evidence="1">
    <location>
        <begin position="353"/>
        <end position="376"/>
    </location>
</feature>
<dbReference type="PANTHER" id="PTHR31303:SF1">
    <property type="entry name" value="CTP-DEPENDENT DIACYLGLYCEROL KINASE 1"/>
    <property type="match status" value="1"/>
</dbReference>
<proteinExistence type="predicted"/>
<dbReference type="EMBL" id="VBOT01000188">
    <property type="protein sequence ID" value="TMQ47343.1"/>
    <property type="molecule type" value="Genomic_DNA"/>
</dbReference>
<feature type="transmembrane region" description="Helical" evidence="1">
    <location>
        <begin position="192"/>
        <end position="210"/>
    </location>
</feature>
<reference evidence="2 3" key="1">
    <citation type="journal article" date="2019" name="Nat. Microbiol.">
        <title>Mediterranean grassland soil C-N compound turnover is dependent on rainfall and depth, and is mediated by genomically divergent microorganisms.</title>
        <authorList>
            <person name="Diamond S."/>
            <person name="Andeer P.F."/>
            <person name="Li Z."/>
            <person name="Crits-Christoph A."/>
            <person name="Burstein D."/>
            <person name="Anantharaman K."/>
            <person name="Lane K.R."/>
            <person name="Thomas B.C."/>
            <person name="Pan C."/>
            <person name="Northen T.R."/>
            <person name="Banfield J.F."/>
        </authorList>
    </citation>
    <scope>NUCLEOTIDE SEQUENCE [LARGE SCALE GENOMIC DNA]</scope>
    <source>
        <strain evidence="2">WS_3</strain>
    </source>
</reference>
<feature type="transmembrane region" description="Helical" evidence="1">
    <location>
        <begin position="166"/>
        <end position="185"/>
    </location>
</feature>
<evidence type="ECO:0000256" key="1">
    <source>
        <dbReference type="SAM" id="Phobius"/>
    </source>
</evidence>
<feature type="transmembrane region" description="Helical" evidence="1">
    <location>
        <begin position="315"/>
        <end position="333"/>
    </location>
</feature>
<accession>A0A538S7H3</accession>